<dbReference type="Pfam" id="PF04149">
    <property type="entry name" value="DUF397"/>
    <property type="match status" value="1"/>
</dbReference>
<dbReference type="EMBL" id="JARUMK010000001">
    <property type="protein sequence ID" value="MEH0563454.1"/>
    <property type="molecule type" value="Genomic_DNA"/>
</dbReference>
<protein>
    <submittedName>
        <fullName evidence="2">DUF397 domain-containing protein</fullName>
    </submittedName>
</protein>
<reference evidence="2 3" key="1">
    <citation type="submission" date="2023-04" db="EMBL/GenBank/DDBJ databases">
        <title>Genomic diversity of scab-causing Streptomyces spp. in the province of Quebec, Canada.</title>
        <authorList>
            <person name="Biessy A."/>
            <person name="Cadieux M."/>
            <person name="Ciotola M."/>
            <person name="Filion M."/>
        </authorList>
    </citation>
    <scope>NUCLEOTIDE SEQUENCE [LARGE SCALE GENOMIC DNA]</scope>
    <source>
        <strain evidence="2 3">B21-103</strain>
    </source>
</reference>
<evidence type="ECO:0000313" key="3">
    <source>
        <dbReference type="Proteomes" id="UP001382181"/>
    </source>
</evidence>
<comment type="caution">
    <text evidence="2">The sequence shown here is derived from an EMBL/GenBank/DDBJ whole genome shotgun (WGS) entry which is preliminary data.</text>
</comment>
<feature type="domain" description="DUF397" evidence="1">
    <location>
        <begin position="28"/>
        <end position="80"/>
    </location>
</feature>
<organism evidence="2 3">
    <name type="scientific">Streptomyces silvae</name>
    <dbReference type="NCBI Taxonomy" id="2803812"/>
    <lineage>
        <taxon>Bacteria</taxon>
        <taxon>Bacillati</taxon>
        <taxon>Actinomycetota</taxon>
        <taxon>Actinomycetes</taxon>
        <taxon>Kitasatosporales</taxon>
        <taxon>Streptomycetaceae</taxon>
        <taxon>Streptomyces</taxon>
    </lineage>
</organism>
<sequence length="83" mass="8872">MTTIRVAHRWFRNGCSSEGDGGHVEVALAWRKSSYSSGEGGECVEVATCSSSVHVRDSKNITRPGLALAPTAWTAFLGFVSEV</sequence>
<name>A0ABU8AAP9_9ACTN</name>
<keyword evidence="3" id="KW-1185">Reference proteome</keyword>
<dbReference type="RefSeq" id="WP_319221550.1">
    <property type="nucleotide sequence ID" value="NZ_JARUMK010000001.1"/>
</dbReference>
<accession>A0ABU8AAP9</accession>
<evidence type="ECO:0000259" key="1">
    <source>
        <dbReference type="Pfam" id="PF04149"/>
    </source>
</evidence>
<dbReference type="Proteomes" id="UP001382181">
    <property type="component" value="Unassembled WGS sequence"/>
</dbReference>
<dbReference type="InterPro" id="IPR007278">
    <property type="entry name" value="DUF397"/>
</dbReference>
<evidence type="ECO:0000313" key="2">
    <source>
        <dbReference type="EMBL" id="MEH0563454.1"/>
    </source>
</evidence>
<proteinExistence type="predicted"/>
<gene>
    <name evidence="2" type="ORF">QBA37_30120</name>
</gene>